<dbReference type="InterPro" id="IPR014016">
    <property type="entry name" value="UvrD-like_ATP-bd"/>
</dbReference>
<dbReference type="eggNOG" id="COG0210">
    <property type="taxonomic scope" value="Bacteria"/>
</dbReference>
<evidence type="ECO:0000313" key="19">
    <source>
        <dbReference type="Proteomes" id="UP000019222"/>
    </source>
</evidence>
<evidence type="ECO:0000313" key="18">
    <source>
        <dbReference type="EMBL" id="AHI22035.1"/>
    </source>
</evidence>
<keyword evidence="11" id="KW-0413">Isomerase</keyword>
<dbReference type="HOGENOM" id="CLU_004900_0_0_11"/>
<dbReference type="GO" id="GO:0003677">
    <property type="term" value="F:DNA binding"/>
    <property type="evidence" value="ECO:0007669"/>
    <property type="project" value="UniProtKB-KW"/>
</dbReference>
<dbReference type="RefSeq" id="WP_025252089.1">
    <property type="nucleotide sequence ID" value="NZ_CP004353.1"/>
</dbReference>
<dbReference type="SUPFAM" id="SSF52540">
    <property type="entry name" value="P-loop containing nucleoside triphosphate hydrolases"/>
    <property type="match status" value="1"/>
</dbReference>
<evidence type="ECO:0000256" key="3">
    <source>
        <dbReference type="ARBA" id="ARBA00022741"/>
    </source>
</evidence>
<dbReference type="GO" id="GO:0033202">
    <property type="term" value="C:DNA helicase complex"/>
    <property type="evidence" value="ECO:0007669"/>
    <property type="project" value="TreeGrafter"/>
</dbReference>
<evidence type="ECO:0000256" key="13">
    <source>
        <dbReference type="ARBA" id="ARBA00034808"/>
    </source>
</evidence>
<keyword evidence="7" id="KW-0269">Exonuclease</keyword>
<keyword evidence="9" id="KW-0238">DNA-binding</keyword>
<evidence type="ECO:0000256" key="1">
    <source>
        <dbReference type="ARBA" id="ARBA00009922"/>
    </source>
</evidence>
<dbReference type="GO" id="GO:0005524">
    <property type="term" value="F:ATP binding"/>
    <property type="evidence" value="ECO:0007669"/>
    <property type="project" value="UniProtKB-UniRule"/>
</dbReference>
<dbReference type="InterPro" id="IPR013986">
    <property type="entry name" value="DExx_box_DNA_helicase_dom_sf"/>
</dbReference>
<dbReference type="GO" id="GO:0005829">
    <property type="term" value="C:cytosol"/>
    <property type="evidence" value="ECO:0007669"/>
    <property type="project" value="TreeGrafter"/>
</dbReference>
<keyword evidence="19" id="KW-1185">Reference proteome</keyword>
<keyword evidence="2" id="KW-0540">Nuclease</keyword>
<dbReference type="Gene3D" id="3.90.320.10">
    <property type="match status" value="1"/>
</dbReference>
<feature type="domain" description="UvrD-like helicase ATP-binding" evidence="16">
    <location>
        <begin position="19"/>
        <end position="301"/>
    </location>
</feature>
<dbReference type="InterPro" id="IPR014017">
    <property type="entry name" value="DNA_helicase_UvrD-like_C"/>
</dbReference>
<comment type="catalytic activity">
    <reaction evidence="14">
        <text>ATP + H2O = ADP + phosphate + H(+)</text>
        <dbReference type="Rhea" id="RHEA:13065"/>
        <dbReference type="ChEBI" id="CHEBI:15377"/>
        <dbReference type="ChEBI" id="CHEBI:15378"/>
        <dbReference type="ChEBI" id="CHEBI:30616"/>
        <dbReference type="ChEBI" id="CHEBI:43474"/>
        <dbReference type="ChEBI" id="CHEBI:456216"/>
        <dbReference type="EC" id="5.6.2.4"/>
    </reaction>
</comment>
<evidence type="ECO:0000256" key="6">
    <source>
        <dbReference type="ARBA" id="ARBA00022806"/>
    </source>
</evidence>
<evidence type="ECO:0000256" key="11">
    <source>
        <dbReference type="ARBA" id="ARBA00023235"/>
    </source>
</evidence>
<dbReference type="PANTHER" id="PTHR11070:SF59">
    <property type="entry name" value="DNA 3'-5' HELICASE"/>
    <property type="match status" value="1"/>
</dbReference>
<sequence>MVQPAPIPKVHLVSPSRRDAQREWDNELYRNPAGHWRLIGTAGSGVTSLVCDVVARRIREGQDPSEILVIASSKAAAAGLRRGIADRIADVDYTSASTMVRSVHAVAFSILRLTLDEQLRLITGAEQDAVIRELLEGNAAEHTGQWPADTREALELVGFARGLRDFLLRAAERGLGPDDLERLGVEYSRPMWGAAGAFLREYESVMSLSDRRSLSASELVSEVLLGEVPDLGYRTVIVDDAQNLDPKSAQLVASLIERADFSVIAGDPDQSVFHFRGADPEFLLHHPVEHKLRLDKSFRAPEAAGYILSTETAQWEFAADILRREHLLEGVPWKDMAVVVRSQSAISSVRRALLASGVPVHVDPTDVVLANQRIVSSLLLAVRALHERLTPAEIEELALGPIGGADPVTLRRLYRGLRLAELRRGGTRRAAEMLERLVVDDPRFADEREELEADARQVLTDRELAILARIRAVLDAGYAATRRGGSVEEILWALWDATGLSAHLLAVSLRGGASGSQADRDLDSVMALFDAAGDFVERRPKASISAFMQHINEQELPTGVRDRRLAAPDAVQVLSAHGTAAKQWQVVIVAGVQEGAWPSLGETGSLFGQEELVDLLDEGIEPGIPVSHSAARLAEEKRLFHLACTRATKRLVVTAVDTPEGDTIREPSRFMKEVPNLNYLLDEDVEGPSSDAVGETPVEEASYVRLLSVPSIVAELRRVLAGAGDEKDREQAARQLAKLAEAGVPGADPSSWWGTRGTSENEELDVRAISPSLVETGLECPMRASLSRVRLDSENTLAMMRGTLVHAYAEAVASGVPVEAGRPLVRSAYESILGLPSWMIGTALEAWDAMIAKLEHWLEVNAARYELVGTEVPVRVDVGDGVTISGRIDRLERDKEGLRILDIKTAGKAMSFEDASRHMQLATYQLALSKGEVVTGEDGRAAIVSGSGLEVDQGQLVYPGTDSKSLTTREQARKTPEELAELNARLPLLLKELRGPHFVARVNPNCKHCDYQNICPARTTGRMTPQ</sequence>
<dbReference type="GO" id="GO:0000725">
    <property type="term" value="P:recombinational repair"/>
    <property type="evidence" value="ECO:0007669"/>
    <property type="project" value="TreeGrafter"/>
</dbReference>
<feature type="domain" description="UvrD-like helicase C-terminal" evidence="17">
    <location>
        <begin position="273"/>
        <end position="581"/>
    </location>
</feature>
<comment type="similarity">
    <text evidence="1">Belongs to the helicase family. UvrD subfamily.</text>
</comment>
<name>W5XZF6_9CORY</name>
<evidence type="ECO:0000256" key="15">
    <source>
        <dbReference type="PROSITE-ProRule" id="PRU00560"/>
    </source>
</evidence>
<evidence type="ECO:0000256" key="2">
    <source>
        <dbReference type="ARBA" id="ARBA00022722"/>
    </source>
</evidence>
<dbReference type="EMBL" id="CP004353">
    <property type="protein sequence ID" value="AHI22035.1"/>
    <property type="molecule type" value="Genomic_DNA"/>
</dbReference>
<evidence type="ECO:0000256" key="12">
    <source>
        <dbReference type="ARBA" id="ARBA00034617"/>
    </source>
</evidence>
<keyword evidence="6 15" id="KW-0347">Helicase</keyword>
<proteinExistence type="inferred from homology"/>
<dbReference type="Pfam" id="PF13361">
    <property type="entry name" value="UvrD_C"/>
    <property type="match status" value="1"/>
</dbReference>
<dbReference type="Proteomes" id="UP000019222">
    <property type="component" value="Chromosome"/>
</dbReference>
<dbReference type="eggNOG" id="COG2887">
    <property type="taxonomic scope" value="Bacteria"/>
</dbReference>
<keyword evidence="8 15" id="KW-0067">ATP-binding</keyword>
<dbReference type="Pfam" id="PF00580">
    <property type="entry name" value="UvrD-helicase"/>
    <property type="match status" value="1"/>
</dbReference>
<dbReference type="STRING" id="1224164.B843_03220"/>
<dbReference type="Pfam" id="PF12705">
    <property type="entry name" value="PDDEXK_1"/>
    <property type="match status" value="1"/>
</dbReference>
<dbReference type="PROSITE" id="PS51198">
    <property type="entry name" value="UVRD_HELICASE_ATP_BIND"/>
    <property type="match status" value="1"/>
</dbReference>
<dbReference type="GO" id="GO:0004527">
    <property type="term" value="F:exonuclease activity"/>
    <property type="evidence" value="ECO:0007669"/>
    <property type="project" value="UniProtKB-KW"/>
</dbReference>
<dbReference type="PATRIC" id="fig|1224164.3.peg.640"/>
<keyword evidence="10" id="KW-0234">DNA repair</keyword>
<keyword evidence="3 15" id="KW-0547">Nucleotide-binding</keyword>
<feature type="binding site" evidence="15">
    <location>
        <begin position="40"/>
        <end position="47"/>
    </location>
    <ligand>
        <name>ATP</name>
        <dbReference type="ChEBI" id="CHEBI:30616"/>
    </ligand>
</feature>
<evidence type="ECO:0000256" key="5">
    <source>
        <dbReference type="ARBA" id="ARBA00022801"/>
    </source>
</evidence>
<reference evidence="18 19" key="1">
    <citation type="submission" date="2013-02" db="EMBL/GenBank/DDBJ databases">
        <title>The complete genome sequence of Corynebacterium vitaeruminis DSM 20294.</title>
        <authorList>
            <person name="Ruckert C."/>
            <person name="Albersmeier A."/>
            <person name="Kalinowski J."/>
        </authorList>
    </citation>
    <scope>NUCLEOTIDE SEQUENCE [LARGE SCALE GENOMIC DNA]</scope>
    <source>
        <strain evidence="19">ATCC 10234</strain>
    </source>
</reference>
<dbReference type="Gene3D" id="1.10.10.160">
    <property type="match status" value="1"/>
</dbReference>
<accession>W5XZF6</accession>
<dbReference type="InterPro" id="IPR011604">
    <property type="entry name" value="PDDEXK-like_dom_sf"/>
</dbReference>
<evidence type="ECO:0000256" key="7">
    <source>
        <dbReference type="ARBA" id="ARBA00022839"/>
    </source>
</evidence>
<keyword evidence="4" id="KW-0227">DNA damage</keyword>
<dbReference type="Gene3D" id="3.40.50.300">
    <property type="entry name" value="P-loop containing nucleotide triphosphate hydrolases"/>
    <property type="match status" value="2"/>
</dbReference>
<evidence type="ECO:0000256" key="10">
    <source>
        <dbReference type="ARBA" id="ARBA00023204"/>
    </source>
</evidence>
<evidence type="ECO:0000256" key="4">
    <source>
        <dbReference type="ARBA" id="ARBA00022763"/>
    </source>
</evidence>
<evidence type="ECO:0000259" key="16">
    <source>
        <dbReference type="PROSITE" id="PS51198"/>
    </source>
</evidence>
<dbReference type="PANTHER" id="PTHR11070">
    <property type="entry name" value="UVRD / RECB / PCRA DNA HELICASE FAMILY MEMBER"/>
    <property type="match status" value="1"/>
</dbReference>
<dbReference type="GO" id="GO:0043138">
    <property type="term" value="F:3'-5' DNA helicase activity"/>
    <property type="evidence" value="ECO:0007669"/>
    <property type="project" value="UniProtKB-EC"/>
</dbReference>
<dbReference type="InterPro" id="IPR000212">
    <property type="entry name" value="DNA_helicase_UvrD/REP"/>
</dbReference>
<evidence type="ECO:0000256" key="8">
    <source>
        <dbReference type="ARBA" id="ARBA00022840"/>
    </source>
</evidence>
<dbReference type="InterPro" id="IPR038726">
    <property type="entry name" value="PDDEXK_AddAB-type"/>
</dbReference>
<dbReference type="EC" id="5.6.2.4" evidence="13"/>
<dbReference type="KEGG" id="cvt:B843_03220"/>
<comment type="catalytic activity">
    <reaction evidence="12">
        <text>Couples ATP hydrolysis with the unwinding of duplex DNA by translocating in the 3'-5' direction.</text>
        <dbReference type="EC" id="5.6.2.4"/>
    </reaction>
</comment>
<gene>
    <name evidence="18" type="ORF">B843_03220</name>
</gene>
<organism evidence="18 19">
    <name type="scientific">Corynebacterium vitaeruminis DSM 20294</name>
    <dbReference type="NCBI Taxonomy" id="1224164"/>
    <lineage>
        <taxon>Bacteria</taxon>
        <taxon>Bacillati</taxon>
        <taxon>Actinomycetota</taxon>
        <taxon>Actinomycetes</taxon>
        <taxon>Mycobacteriales</taxon>
        <taxon>Corynebacteriaceae</taxon>
        <taxon>Corynebacterium</taxon>
    </lineage>
</organism>
<dbReference type="Gene3D" id="1.10.486.10">
    <property type="entry name" value="PCRA, domain 4"/>
    <property type="match status" value="1"/>
</dbReference>
<dbReference type="InterPro" id="IPR027417">
    <property type="entry name" value="P-loop_NTPase"/>
</dbReference>
<dbReference type="AlphaFoldDB" id="W5XZF6"/>
<evidence type="ECO:0000259" key="17">
    <source>
        <dbReference type="PROSITE" id="PS51217"/>
    </source>
</evidence>
<protein>
    <recommendedName>
        <fullName evidence="13">DNA 3'-5' helicase</fullName>
        <ecNumber evidence="13">5.6.2.4</ecNumber>
    </recommendedName>
</protein>
<evidence type="ECO:0000256" key="14">
    <source>
        <dbReference type="ARBA" id="ARBA00048988"/>
    </source>
</evidence>
<dbReference type="PROSITE" id="PS51217">
    <property type="entry name" value="UVRD_HELICASE_CTER"/>
    <property type="match status" value="1"/>
</dbReference>
<evidence type="ECO:0000256" key="9">
    <source>
        <dbReference type="ARBA" id="ARBA00023125"/>
    </source>
</evidence>
<keyword evidence="5 15" id="KW-0378">Hydrolase</keyword>